<sequence length="438" mass="45578">MSIQRVCLPTESAARDGKLEVPLVEEKLVQVIAQDLSTVEAASQAFQQDGPQQLLTAPATACHSGHVHSSQIVQIPPEQQSLVGIGTSSFALYPGRDNQVSACLASPISADDGMRPAAANEDSAFSQNDPKDMSKLTDDIASVMRTMAQSASFKKRPASSPGVRARPRGTRTDPHLDFDQDLQQTSGEAGLALPSIGLPPSVGPQQQPFWINQTARKVLVAALSPHVYCRRTSLGLLSLALHVWMAAGCPLVTLQPMRQASASVLQPCNPPLESGGVQASEVSETFAAAGATSMDPLSEAQNAQAGCQGEREQHNTALNQHIQADGAERTAVAAAGHSSDTGLLTGGLQEGPQSSMAAEALSTHEATEPEPECNGPAAVIAHLEDTSSGPDLRVGNMVPISLQDPEAPIKSSHDPGAPTRDHVGTPARAAGPRDASVG</sequence>
<dbReference type="EMBL" id="JALJOV010000286">
    <property type="protein sequence ID" value="KAK9865064.1"/>
    <property type="molecule type" value="Genomic_DNA"/>
</dbReference>
<evidence type="ECO:0000313" key="2">
    <source>
        <dbReference type="EMBL" id="KAK9865064.1"/>
    </source>
</evidence>
<organism evidence="2 3">
    <name type="scientific">Apatococcus fuscideae</name>
    <dbReference type="NCBI Taxonomy" id="2026836"/>
    <lineage>
        <taxon>Eukaryota</taxon>
        <taxon>Viridiplantae</taxon>
        <taxon>Chlorophyta</taxon>
        <taxon>core chlorophytes</taxon>
        <taxon>Trebouxiophyceae</taxon>
        <taxon>Chlorellales</taxon>
        <taxon>Chlorellaceae</taxon>
        <taxon>Apatococcus</taxon>
    </lineage>
</organism>
<feature type="region of interest" description="Disordered" evidence="1">
    <location>
        <begin position="401"/>
        <end position="438"/>
    </location>
</feature>
<comment type="caution">
    <text evidence="2">The sequence shown here is derived from an EMBL/GenBank/DDBJ whole genome shotgun (WGS) entry which is preliminary data.</text>
</comment>
<evidence type="ECO:0000313" key="3">
    <source>
        <dbReference type="Proteomes" id="UP001485043"/>
    </source>
</evidence>
<evidence type="ECO:0000256" key="1">
    <source>
        <dbReference type="SAM" id="MobiDB-lite"/>
    </source>
</evidence>
<protein>
    <submittedName>
        <fullName evidence="2">Uncharacterized protein</fullName>
    </submittedName>
</protein>
<proteinExistence type="predicted"/>
<name>A0AAW1T9C2_9CHLO</name>
<gene>
    <name evidence="2" type="ORF">WJX84_001709</name>
</gene>
<accession>A0AAW1T9C2</accession>
<feature type="region of interest" description="Disordered" evidence="1">
    <location>
        <begin position="332"/>
        <end position="374"/>
    </location>
</feature>
<feature type="region of interest" description="Disordered" evidence="1">
    <location>
        <begin position="149"/>
        <end position="175"/>
    </location>
</feature>
<dbReference type="Proteomes" id="UP001485043">
    <property type="component" value="Unassembled WGS sequence"/>
</dbReference>
<reference evidence="2 3" key="1">
    <citation type="journal article" date="2024" name="Nat. Commun.">
        <title>Phylogenomics reveals the evolutionary origins of lichenization in chlorophyte algae.</title>
        <authorList>
            <person name="Puginier C."/>
            <person name="Libourel C."/>
            <person name="Otte J."/>
            <person name="Skaloud P."/>
            <person name="Haon M."/>
            <person name="Grisel S."/>
            <person name="Petersen M."/>
            <person name="Berrin J.G."/>
            <person name="Delaux P.M."/>
            <person name="Dal Grande F."/>
            <person name="Keller J."/>
        </authorList>
    </citation>
    <scope>NUCLEOTIDE SEQUENCE [LARGE SCALE GENOMIC DNA]</scope>
    <source>
        <strain evidence="2 3">SAG 2523</strain>
    </source>
</reference>
<dbReference type="AlphaFoldDB" id="A0AAW1T9C2"/>
<keyword evidence="3" id="KW-1185">Reference proteome</keyword>